<feature type="signal peptide" evidence="2">
    <location>
        <begin position="1"/>
        <end position="20"/>
    </location>
</feature>
<gene>
    <name evidence="3" type="ORF">JNB71_07855</name>
</gene>
<organism evidence="3 4">
    <name type="scientific">Rhizobium herbae</name>
    <dbReference type="NCBI Taxonomy" id="508661"/>
    <lineage>
        <taxon>Bacteria</taxon>
        <taxon>Pseudomonadati</taxon>
        <taxon>Pseudomonadota</taxon>
        <taxon>Alphaproteobacteria</taxon>
        <taxon>Hyphomicrobiales</taxon>
        <taxon>Rhizobiaceae</taxon>
        <taxon>Rhizobium/Agrobacterium group</taxon>
        <taxon>Rhizobium</taxon>
    </lineage>
</organism>
<evidence type="ECO:0008006" key="5">
    <source>
        <dbReference type="Google" id="ProtNLM"/>
    </source>
</evidence>
<comment type="caution">
    <text evidence="3">The sequence shown here is derived from an EMBL/GenBank/DDBJ whole genome shotgun (WGS) entry which is preliminary data.</text>
</comment>
<evidence type="ECO:0000313" key="3">
    <source>
        <dbReference type="EMBL" id="MBW9063230.1"/>
    </source>
</evidence>
<protein>
    <recommendedName>
        <fullName evidence="5">PepSY domain-containing protein</fullName>
    </recommendedName>
</protein>
<evidence type="ECO:0000256" key="1">
    <source>
        <dbReference type="SAM" id="MobiDB-lite"/>
    </source>
</evidence>
<keyword evidence="2" id="KW-0732">Signal</keyword>
<dbReference type="EMBL" id="JAEUAO010000002">
    <property type="protein sequence ID" value="MBW9063230.1"/>
    <property type="molecule type" value="Genomic_DNA"/>
</dbReference>
<sequence>MKLKTSLCVAAVLLHLSAAAFPNVGAAHAAGHKMRSAHFVTTALEKKGFKIDGVHRKGQVYFVKVTDDGTTAILAIDGYSAEIVGLKVLVLAPGATAKARGTGGNHFVDLTYEYGYVVEESVYEASYELTVEEISVTEEYTEVSYEESEEVTYEEVEETAEADLDDGTAEDAAGDAEADANDDADDGDADDAAAEADDASDDAADDGADDDVGDDDGGDDDGGDDGGGDDGGGDE</sequence>
<evidence type="ECO:0000313" key="4">
    <source>
        <dbReference type="Proteomes" id="UP000757604"/>
    </source>
</evidence>
<feature type="region of interest" description="Disordered" evidence="1">
    <location>
        <begin position="140"/>
        <end position="235"/>
    </location>
</feature>
<dbReference type="RefSeq" id="WP_220371296.1">
    <property type="nucleotide sequence ID" value="NZ_JAEUAO010000002.1"/>
</dbReference>
<feature type="chain" id="PRO_5045364921" description="PepSY domain-containing protein" evidence="2">
    <location>
        <begin position="21"/>
        <end position="235"/>
    </location>
</feature>
<evidence type="ECO:0000256" key="2">
    <source>
        <dbReference type="SAM" id="SignalP"/>
    </source>
</evidence>
<name>A0ABS7H8T3_9HYPH</name>
<accession>A0ABS7H8T3</accession>
<keyword evidence="4" id="KW-1185">Reference proteome</keyword>
<dbReference type="Proteomes" id="UP000757604">
    <property type="component" value="Unassembled WGS sequence"/>
</dbReference>
<reference evidence="3 4" key="1">
    <citation type="journal article" date="2021" name="MBio">
        <title>Poor Competitiveness of Bradyrhizobium in Pigeon Pea Root Colonization in Indian Soils.</title>
        <authorList>
            <person name="Chalasani D."/>
            <person name="Basu A."/>
            <person name="Pullabhotla S.V.S.R.N."/>
            <person name="Jorrin B."/>
            <person name="Neal A.L."/>
            <person name="Poole P.S."/>
            <person name="Podile A.R."/>
            <person name="Tkacz A."/>
        </authorList>
    </citation>
    <scope>NUCLEOTIDE SEQUENCE [LARGE SCALE GENOMIC DNA]</scope>
    <source>
        <strain evidence="3 4">HU44</strain>
    </source>
</reference>
<proteinExistence type="predicted"/>